<dbReference type="GO" id="GO:0051213">
    <property type="term" value="F:dioxygenase activity"/>
    <property type="evidence" value="ECO:0007669"/>
    <property type="project" value="UniProtKB-KW"/>
</dbReference>
<evidence type="ECO:0000256" key="3">
    <source>
        <dbReference type="ARBA" id="ARBA00022575"/>
    </source>
</evidence>
<comment type="caution">
    <text evidence="10">The sequence shown here is derived from an EMBL/GenBank/DDBJ whole genome shotgun (WGS) entry which is preliminary data.</text>
</comment>
<reference evidence="10 11" key="1">
    <citation type="submission" date="2016-11" db="EMBL/GenBank/DDBJ databases">
        <title>Genome sequences of unsequenced Mycobacteria.</title>
        <authorList>
            <person name="Greninger A.L."/>
            <person name="Fang F."/>
            <person name="Jerome K.R."/>
        </authorList>
    </citation>
    <scope>NUCLEOTIDE SEQUENCE [LARGE SCALE GENOMIC DNA]</scope>
    <source>
        <strain evidence="10 11">M11</strain>
    </source>
</reference>
<gene>
    <name evidence="10" type="ORF">BRW65_07150</name>
</gene>
<evidence type="ECO:0000256" key="8">
    <source>
        <dbReference type="ARBA" id="ARBA00031155"/>
    </source>
</evidence>
<dbReference type="Gene3D" id="3.20.20.70">
    <property type="entry name" value="Aldolase class I"/>
    <property type="match status" value="1"/>
</dbReference>
<comment type="similarity">
    <text evidence="2">Belongs to the nitronate monooxygenase family. NMO class I subfamily.</text>
</comment>
<name>A0A1Q4HZJ4_9MYCO</name>
<dbReference type="GO" id="GO:0018580">
    <property type="term" value="F:nitronate monooxygenase activity"/>
    <property type="evidence" value="ECO:0007669"/>
    <property type="project" value="InterPro"/>
</dbReference>
<dbReference type="GO" id="GO:0009636">
    <property type="term" value="P:response to toxic substance"/>
    <property type="evidence" value="ECO:0007669"/>
    <property type="project" value="UniProtKB-KW"/>
</dbReference>
<dbReference type="STRING" id="53378.BRW65_07150"/>
<dbReference type="InterPro" id="IPR004136">
    <property type="entry name" value="NMO"/>
</dbReference>
<accession>A0A1Q4HZJ4</accession>
<comment type="catalytic activity">
    <reaction evidence="9">
        <text>3 propionate 3-nitronate + 3 O2 + H2O = 3 3-oxopropanoate + 2 nitrate + nitrite + H2O2 + 3 H(+)</text>
        <dbReference type="Rhea" id="RHEA:57332"/>
        <dbReference type="ChEBI" id="CHEBI:15377"/>
        <dbReference type="ChEBI" id="CHEBI:15378"/>
        <dbReference type="ChEBI" id="CHEBI:15379"/>
        <dbReference type="ChEBI" id="CHEBI:16240"/>
        <dbReference type="ChEBI" id="CHEBI:16301"/>
        <dbReference type="ChEBI" id="CHEBI:17632"/>
        <dbReference type="ChEBI" id="CHEBI:33190"/>
        <dbReference type="ChEBI" id="CHEBI:136067"/>
    </reaction>
</comment>
<evidence type="ECO:0000256" key="1">
    <source>
        <dbReference type="ARBA" id="ARBA00001917"/>
    </source>
</evidence>
<sequence>MAGGPSTPALAAAVSNSGGLGFLAGGMVSATALEQAFTAARRRTSGALGINIFVPQQACCDPGGVAAYARRLSPEVGRYATHLGVPRHDDFGWQAKLDLLCELRPEAVSFTFGLPGPDVCRRLRQAGIFVLGTVTSVDEASLAVACGVDAVVAQGPNAGGHRATFDARAIPSSLPLEHLLREVSAAVDCHVVAAGGLARATDVARILELGATAAQFGTALLLADEAGTNPVHRAALRDPQFTETVLTRAFTGRYARSLKNRFIKDHDHHAVFGFPEVAHLTLPIQAAAVTIADPHGTSLWAGAAFHEAKSGSAKDILADLMP</sequence>
<dbReference type="InterPro" id="IPR013785">
    <property type="entry name" value="Aldolase_TIM"/>
</dbReference>
<keyword evidence="7" id="KW-0503">Monooxygenase</keyword>
<keyword evidence="5" id="KW-0288">FMN</keyword>
<dbReference type="PANTHER" id="PTHR42747:SF3">
    <property type="entry name" value="NITRONATE MONOOXYGENASE-RELATED"/>
    <property type="match status" value="1"/>
</dbReference>
<keyword evidence="3" id="KW-0216">Detoxification</keyword>
<evidence type="ECO:0000256" key="7">
    <source>
        <dbReference type="ARBA" id="ARBA00023033"/>
    </source>
</evidence>
<keyword evidence="10" id="KW-0223">Dioxygenase</keyword>
<dbReference type="AlphaFoldDB" id="A0A1Q4HZJ4"/>
<organism evidence="10 11">
    <name type="scientific">Mycobacterium paraffinicum</name>
    <dbReference type="NCBI Taxonomy" id="53378"/>
    <lineage>
        <taxon>Bacteria</taxon>
        <taxon>Bacillati</taxon>
        <taxon>Actinomycetota</taxon>
        <taxon>Actinomycetes</taxon>
        <taxon>Mycobacteriales</taxon>
        <taxon>Mycobacteriaceae</taxon>
        <taxon>Mycobacterium</taxon>
    </lineage>
</organism>
<dbReference type="EMBL" id="MPNT01000004">
    <property type="protein sequence ID" value="OJZ75038.1"/>
    <property type="molecule type" value="Genomic_DNA"/>
</dbReference>
<proteinExistence type="inferred from homology"/>
<keyword evidence="6" id="KW-0560">Oxidoreductase</keyword>
<dbReference type="Proteomes" id="UP000186438">
    <property type="component" value="Unassembled WGS sequence"/>
</dbReference>
<dbReference type="Pfam" id="PF03060">
    <property type="entry name" value="NMO"/>
    <property type="match status" value="1"/>
</dbReference>
<dbReference type="OrthoDB" id="9778912at2"/>
<dbReference type="PANTHER" id="PTHR42747">
    <property type="entry name" value="NITRONATE MONOOXYGENASE-RELATED"/>
    <property type="match status" value="1"/>
</dbReference>
<keyword evidence="11" id="KW-1185">Reference proteome</keyword>
<evidence type="ECO:0000256" key="6">
    <source>
        <dbReference type="ARBA" id="ARBA00023002"/>
    </source>
</evidence>
<keyword evidence="4" id="KW-0285">Flavoprotein</keyword>
<evidence type="ECO:0000313" key="10">
    <source>
        <dbReference type="EMBL" id="OJZ75038.1"/>
    </source>
</evidence>
<evidence type="ECO:0000256" key="4">
    <source>
        <dbReference type="ARBA" id="ARBA00022630"/>
    </source>
</evidence>
<evidence type="ECO:0000313" key="11">
    <source>
        <dbReference type="Proteomes" id="UP000186438"/>
    </source>
</evidence>
<evidence type="ECO:0000256" key="9">
    <source>
        <dbReference type="ARBA" id="ARBA00049401"/>
    </source>
</evidence>
<evidence type="ECO:0000256" key="5">
    <source>
        <dbReference type="ARBA" id="ARBA00022643"/>
    </source>
</evidence>
<dbReference type="SUPFAM" id="SSF51412">
    <property type="entry name" value="Inosine monophosphate dehydrogenase (IMPDH)"/>
    <property type="match status" value="1"/>
</dbReference>
<dbReference type="CDD" id="cd04730">
    <property type="entry name" value="NPD_like"/>
    <property type="match status" value="1"/>
</dbReference>
<protein>
    <recommendedName>
        <fullName evidence="8">Propionate 3-nitronate monooxygenase</fullName>
    </recommendedName>
</protein>
<comment type="cofactor">
    <cofactor evidence="1">
        <name>FMN</name>
        <dbReference type="ChEBI" id="CHEBI:58210"/>
    </cofactor>
</comment>
<evidence type="ECO:0000256" key="2">
    <source>
        <dbReference type="ARBA" id="ARBA00009881"/>
    </source>
</evidence>